<feature type="region of interest" description="Disordered" evidence="1">
    <location>
        <begin position="1"/>
        <end position="253"/>
    </location>
</feature>
<feature type="region of interest" description="Disordered" evidence="1">
    <location>
        <begin position="270"/>
        <end position="312"/>
    </location>
</feature>
<feature type="compositionally biased region" description="Basic and acidic residues" evidence="1">
    <location>
        <begin position="115"/>
        <end position="133"/>
    </location>
</feature>
<feature type="compositionally biased region" description="Basic residues" evidence="1">
    <location>
        <begin position="134"/>
        <end position="143"/>
    </location>
</feature>
<dbReference type="EMBL" id="CADCUQ010000849">
    <property type="protein sequence ID" value="CAA9434010.1"/>
    <property type="molecule type" value="Genomic_DNA"/>
</dbReference>
<feature type="compositionally biased region" description="Basic residues" evidence="1">
    <location>
        <begin position="38"/>
        <end position="51"/>
    </location>
</feature>
<proteinExistence type="predicted"/>
<dbReference type="GO" id="GO:0004792">
    <property type="term" value="F:thiosulfate-cyanide sulfurtransferase activity"/>
    <property type="evidence" value="ECO:0007669"/>
    <property type="project" value="UniProtKB-EC"/>
</dbReference>
<organism evidence="2">
    <name type="scientific">uncultured Phycisphaerae bacterium</name>
    <dbReference type="NCBI Taxonomy" id="904963"/>
    <lineage>
        <taxon>Bacteria</taxon>
        <taxon>Pseudomonadati</taxon>
        <taxon>Planctomycetota</taxon>
        <taxon>Phycisphaerae</taxon>
        <taxon>environmental samples</taxon>
    </lineage>
</organism>
<feature type="compositionally biased region" description="Basic and acidic residues" evidence="1">
    <location>
        <begin position="144"/>
        <end position="155"/>
    </location>
</feature>
<gene>
    <name evidence="2" type="ORF">AVDCRST_MAG64-3698</name>
</gene>
<feature type="non-terminal residue" evidence="2">
    <location>
        <position position="312"/>
    </location>
</feature>
<feature type="non-terminal residue" evidence="2">
    <location>
        <position position="1"/>
    </location>
</feature>
<feature type="compositionally biased region" description="Basic residues" evidence="1">
    <location>
        <begin position="236"/>
        <end position="245"/>
    </location>
</feature>
<accession>A0A6J4QCC7</accession>
<feature type="compositionally biased region" description="Basic residues" evidence="1">
    <location>
        <begin position="67"/>
        <end position="78"/>
    </location>
</feature>
<reference evidence="2" key="1">
    <citation type="submission" date="2020-02" db="EMBL/GenBank/DDBJ databases">
        <authorList>
            <person name="Meier V. D."/>
        </authorList>
    </citation>
    <scope>NUCLEOTIDE SEQUENCE</scope>
    <source>
        <strain evidence="2">AVDCRST_MAG64</strain>
    </source>
</reference>
<evidence type="ECO:0000256" key="1">
    <source>
        <dbReference type="SAM" id="MobiDB-lite"/>
    </source>
</evidence>
<protein>
    <submittedName>
        <fullName evidence="2">Thiosulfate sulfurtransferase, rhodanese</fullName>
        <ecNumber evidence="2">2.8.1.1</ecNumber>
    </submittedName>
</protein>
<feature type="compositionally biased region" description="Basic residues" evidence="1">
    <location>
        <begin position="162"/>
        <end position="181"/>
    </location>
</feature>
<dbReference type="EC" id="2.8.1.1" evidence="2"/>
<evidence type="ECO:0000313" key="2">
    <source>
        <dbReference type="EMBL" id="CAA9434010.1"/>
    </source>
</evidence>
<name>A0A6J4QCC7_9BACT</name>
<feature type="compositionally biased region" description="Basic residues" evidence="1">
    <location>
        <begin position="302"/>
        <end position="312"/>
    </location>
</feature>
<sequence length="312" mass="34630">EDRAPGRVLGRPCGVRPHLVRRDSHDLAQGGERVDRAPRRRQTAARARHPGRLQGLLPRAHPDRPPHQLRHAARHGARRAGPVPAGRPHPQTAGAGRRGQGPDARPLRDRRRAAERRGPQREHGRVRAGETRRDRHPHPRRRAARLEGGRLRDDAGVPGRVARGRRPRRAGRGRRGERRRGARTEGQAGRGARGRPADERVPRRRRRLAAQGPHPRRGQLPLGQAHVAGQHARVQGGRRRASRPRGRGDHCRQGRPRVLRHLARGEPAALLPAARDEVPQGPPLRGVVEGVRAPEAAPGRDRARRRAGRGQV</sequence>
<dbReference type="AlphaFoldDB" id="A0A6J4QCC7"/>
<keyword evidence="2" id="KW-0808">Transferase</keyword>
<feature type="compositionally biased region" description="Basic and acidic residues" evidence="1">
    <location>
        <begin position="20"/>
        <end position="37"/>
    </location>
</feature>
<feature type="compositionally biased region" description="Low complexity" evidence="1">
    <location>
        <begin position="79"/>
        <end position="90"/>
    </location>
</feature>